<dbReference type="GO" id="GO:0031177">
    <property type="term" value="F:phosphopantetheine binding"/>
    <property type="evidence" value="ECO:0007669"/>
    <property type="project" value="InterPro"/>
</dbReference>
<dbReference type="Pfam" id="PF00550">
    <property type="entry name" value="PP-binding"/>
    <property type="match status" value="1"/>
</dbReference>
<gene>
    <name evidence="5" type="ORF">HNR30_007975</name>
</gene>
<organism evidence="5 6">
    <name type="scientific">Nonomuraea soli</name>
    <dbReference type="NCBI Taxonomy" id="1032476"/>
    <lineage>
        <taxon>Bacteria</taxon>
        <taxon>Bacillati</taxon>
        <taxon>Actinomycetota</taxon>
        <taxon>Actinomycetes</taxon>
        <taxon>Streptosporangiales</taxon>
        <taxon>Streptosporangiaceae</taxon>
        <taxon>Nonomuraea</taxon>
    </lineage>
</organism>
<evidence type="ECO:0000313" key="6">
    <source>
        <dbReference type="Proteomes" id="UP000530928"/>
    </source>
</evidence>
<name>A0A7W0CSM5_9ACTN</name>
<dbReference type="InterPro" id="IPR029058">
    <property type="entry name" value="AB_hydrolase_fold"/>
</dbReference>
<comment type="caution">
    <text evidence="5">The sequence shown here is derived from an EMBL/GenBank/DDBJ whole genome shotgun (WGS) entry which is preliminary data.</text>
</comment>
<evidence type="ECO:0000256" key="1">
    <source>
        <dbReference type="ARBA" id="ARBA00001957"/>
    </source>
</evidence>
<feature type="domain" description="Carrier" evidence="4">
    <location>
        <begin position="1"/>
        <end position="76"/>
    </location>
</feature>
<keyword evidence="3" id="KW-0597">Phosphoprotein</keyword>
<dbReference type="SMART" id="SM00823">
    <property type="entry name" value="PKS_PP"/>
    <property type="match status" value="1"/>
</dbReference>
<dbReference type="GO" id="GO:0044550">
    <property type="term" value="P:secondary metabolite biosynthetic process"/>
    <property type="evidence" value="ECO:0007669"/>
    <property type="project" value="TreeGrafter"/>
</dbReference>
<keyword evidence="6" id="KW-1185">Reference proteome</keyword>
<dbReference type="PANTHER" id="PTHR45527:SF1">
    <property type="entry name" value="FATTY ACID SYNTHASE"/>
    <property type="match status" value="1"/>
</dbReference>
<evidence type="ECO:0000259" key="4">
    <source>
        <dbReference type="PROSITE" id="PS50075"/>
    </source>
</evidence>
<proteinExistence type="predicted"/>
<evidence type="ECO:0000256" key="3">
    <source>
        <dbReference type="ARBA" id="ARBA00022553"/>
    </source>
</evidence>
<dbReference type="PROSITE" id="PS50075">
    <property type="entry name" value="CARRIER"/>
    <property type="match status" value="1"/>
</dbReference>
<dbReference type="SMART" id="SM01294">
    <property type="entry name" value="PKS_PP_betabranch"/>
    <property type="match status" value="1"/>
</dbReference>
<keyword evidence="2" id="KW-0596">Phosphopantetheine</keyword>
<sequence length="85" mass="8947">MMAAAVREALAGDWAVLLGLDDVGPDDDFFELGGHSLIAVQLVARIRARHGIELPVADVFTYPTVTELATVISQVLEAENAAGSV</sequence>
<dbReference type="Gene3D" id="3.40.50.1820">
    <property type="entry name" value="alpha/beta hydrolase"/>
    <property type="match status" value="1"/>
</dbReference>
<dbReference type="PROSITE" id="PS00012">
    <property type="entry name" value="PHOSPHOPANTETHEINE"/>
    <property type="match status" value="1"/>
</dbReference>
<dbReference type="InterPro" id="IPR009081">
    <property type="entry name" value="PP-bd_ACP"/>
</dbReference>
<dbReference type="Proteomes" id="UP000530928">
    <property type="component" value="Unassembled WGS sequence"/>
</dbReference>
<reference evidence="5 6" key="1">
    <citation type="submission" date="2020-07" db="EMBL/GenBank/DDBJ databases">
        <title>Genomic Encyclopedia of Type Strains, Phase IV (KMG-IV): sequencing the most valuable type-strain genomes for metagenomic binning, comparative biology and taxonomic classification.</title>
        <authorList>
            <person name="Goeker M."/>
        </authorList>
    </citation>
    <scope>NUCLEOTIDE SEQUENCE [LARGE SCALE GENOMIC DNA]</scope>
    <source>
        <strain evidence="5 6">DSM 45533</strain>
    </source>
</reference>
<dbReference type="EMBL" id="JACDUR010000009">
    <property type="protein sequence ID" value="MBA2896584.1"/>
    <property type="molecule type" value="Genomic_DNA"/>
</dbReference>
<comment type="cofactor">
    <cofactor evidence="1">
        <name>pantetheine 4'-phosphate</name>
        <dbReference type="ChEBI" id="CHEBI:47942"/>
    </cofactor>
</comment>
<dbReference type="InterPro" id="IPR006162">
    <property type="entry name" value="Ppantetheine_attach_site"/>
</dbReference>
<dbReference type="GO" id="GO:0043041">
    <property type="term" value="P:amino acid activation for nonribosomal peptide biosynthetic process"/>
    <property type="evidence" value="ECO:0007669"/>
    <property type="project" value="TreeGrafter"/>
</dbReference>
<dbReference type="AlphaFoldDB" id="A0A7W0CSM5"/>
<dbReference type="SUPFAM" id="SSF47336">
    <property type="entry name" value="ACP-like"/>
    <property type="match status" value="1"/>
</dbReference>
<dbReference type="GO" id="GO:0005737">
    <property type="term" value="C:cytoplasm"/>
    <property type="evidence" value="ECO:0007669"/>
    <property type="project" value="TreeGrafter"/>
</dbReference>
<dbReference type="InterPro" id="IPR036736">
    <property type="entry name" value="ACP-like_sf"/>
</dbReference>
<protein>
    <submittedName>
        <fullName evidence="5">Acyl carrier protein</fullName>
    </submittedName>
</protein>
<dbReference type="PANTHER" id="PTHR45527">
    <property type="entry name" value="NONRIBOSOMAL PEPTIDE SYNTHETASE"/>
    <property type="match status" value="1"/>
</dbReference>
<evidence type="ECO:0000256" key="2">
    <source>
        <dbReference type="ARBA" id="ARBA00022450"/>
    </source>
</evidence>
<accession>A0A7W0CSM5</accession>
<dbReference type="FunFam" id="1.10.1200.10:FF:000005">
    <property type="entry name" value="Nonribosomal peptide synthetase 1"/>
    <property type="match status" value="1"/>
</dbReference>
<dbReference type="InterPro" id="IPR020806">
    <property type="entry name" value="PKS_PP-bd"/>
</dbReference>
<evidence type="ECO:0000313" key="5">
    <source>
        <dbReference type="EMBL" id="MBA2896584.1"/>
    </source>
</evidence>